<feature type="transmembrane region" description="Helical" evidence="1">
    <location>
        <begin position="318"/>
        <end position="337"/>
    </location>
</feature>
<keyword evidence="3" id="KW-1185">Reference proteome</keyword>
<feature type="transmembrane region" description="Helical" evidence="1">
    <location>
        <begin position="93"/>
        <end position="120"/>
    </location>
</feature>
<dbReference type="EMBL" id="MIGC01001493">
    <property type="protein sequence ID" value="PHJ22768.1"/>
    <property type="molecule type" value="Genomic_DNA"/>
</dbReference>
<dbReference type="OrthoDB" id="331831at2759"/>
<feature type="transmembrane region" description="Helical" evidence="1">
    <location>
        <begin position="294"/>
        <end position="311"/>
    </location>
</feature>
<dbReference type="RefSeq" id="XP_067924445.1">
    <property type="nucleotide sequence ID" value="XM_068063580.1"/>
</dbReference>
<gene>
    <name evidence="2" type="ORF">CSUI_003382</name>
</gene>
<feature type="non-terminal residue" evidence="2">
    <location>
        <position position="406"/>
    </location>
</feature>
<sequence length="406" mass="44629">MCFCCCCRPAFLLVRLGGYWVCRGFPYLFNLLFSSSPSSSAIRDAIFLGLRYLCCGGNIDILWFLLRRTRRSHQEDSAMGNCKPEGGYESPAIGVWGIGLTMQVVSALILLCLASSMSSFEKHFLPENHPDPEISLMQTSVFAGLGVAQLIAALVVTVMVFLGYFVTSWMLVFSCALGWICKAISMAAAIISGILLTKISKKQGDMLYLIRHAPLSVPEPGQVNNPMPVSSGQFVGIRSEPNIQEMTFDYSSNFGFAYSGMILAFGVLSLGSLIPLTRADYMGPKARAIDGMVHVYALTLCGVLGSIFLLLSDSLHNYITLGILWLIIGAVLVVALSMQRMCWPRFLSILLALVFVLASAFSIVSLIVCVNRFLNYHKFLARQASVPESEIVPWIRSLDDDDFKTL</sequence>
<feature type="transmembrane region" description="Helical" evidence="1">
    <location>
        <begin position="45"/>
        <end position="66"/>
    </location>
</feature>
<reference evidence="2 3" key="1">
    <citation type="journal article" date="2017" name="Int. J. Parasitol.">
        <title>The genome of the protozoan parasite Cystoisospora suis and a reverse vaccinology approach to identify vaccine candidates.</title>
        <authorList>
            <person name="Palmieri N."/>
            <person name="Shrestha A."/>
            <person name="Ruttkowski B."/>
            <person name="Beck T."/>
            <person name="Vogl C."/>
            <person name="Tomley F."/>
            <person name="Blake D.P."/>
            <person name="Joachim A."/>
        </authorList>
    </citation>
    <scope>NUCLEOTIDE SEQUENCE [LARGE SCALE GENOMIC DNA]</scope>
    <source>
        <strain evidence="2 3">Wien I</strain>
    </source>
</reference>
<dbReference type="VEuPathDB" id="ToxoDB:CSUI_003382"/>
<dbReference type="Proteomes" id="UP000221165">
    <property type="component" value="Unassembled WGS sequence"/>
</dbReference>
<feature type="transmembrane region" description="Helical" evidence="1">
    <location>
        <begin position="17"/>
        <end position="33"/>
    </location>
</feature>
<evidence type="ECO:0000313" key="2">
    <source>
        <dbReference type="EMBL" id="PHJ22768.1"/>
    </source>
</evidence>
<keyword evidence="1 2" id="KW-0812">Transmembrane</keyword>
<feature type="transmembrane region" description="Helical" evidence="1">
    <location>
        <begin position="349"/>
        <end position="374"/>
    </location>
</feature>
<feature type="transmembrane region" description="Helical" evidence="1">
    <location>
        <begin position="254"/>
        <end position="274"/>
    </location>
</feature>
<keyword evidence="1" id="KW-1133">Transmembrane helix</keyword>
<keyword evidence="1" id="KW-0472">Membrane</keyword>
<dbReference type="GeneID" id="94426791"/>
<protein>
    <submittedName>
        <fullName evidence="2">Transmembrane protein</fullName>
    </submittedName>
</protein>
<accession>A0A2C6L4I4</accession>
<evidence type="ECO:0000313" key="3">
    <source>
        <dbReference type="Proteomes" id="UP000221165"/>
    </source>
</evidence>
<feature type="transmembrane region" description="Helical" evidence="1">
    <location>
        <begin position="141"/>
        <end position="165"/>
    </location>
</feature>
<organism evidence="2 3">
    <name type="scientific">Cystoisospora suis</name>
    <dbReference type="NCBI Taxonomy" id="483139"/>
    <lineage>
        <taxon>Eukaryota</taxon>
        <taxon>Sar</taxon>
        <taxon>Alveolata</taxon>
        <taxon>Apicomplexa</taxon>
        <taxon>Conoidasida</taxon>
        <taxon>Coccidia</taxon>
        <taxon>Eucoccidiorida</taxon>
        <taxon>Eimeriorina</taxon>
        <taxon>Sarcocystidae</taxon>
        <taxon>Cystoisospora</taxon>
    </lineage>
</organism>
<evidence type="ECO:0000256" key="1">
    <source>
        <dbReference type="SAM" id="Phobius"/>
    </source>
</evidence>
<dbReference type="AlphaFoldDB" id="A0A2C6L4I4"/>
<comment type="caution">
    <text evidence="2">The sequence shown here is derived from an EMBL/GenBank/DDBJ whole genome shotgun (WGS) entry which is preliminary data.</text>
</comment>
<feature type="transmembrane region" description="Helical" evidence="1">
    <location>
        <begin position="171"/>
        <end position="196"/>
    </location>
</feature>
<proteinExistence type="predicted"/>
<name>A0A2C6L4I4_9APIC</name>